<dbReference type="Proteomes" id="UP000246991">
    <property type="component" value="Unassembled WGS sequence"/>
</dbReference>
<evidence type="ECO:0000313" key="1">
    <source>
        <dbReference type="EMBL" id="PWW79653.1"/>
    </source>
</evidence>
<gene>
    <name evidence="1" type="ORF">C7212DRAFT_170196</name>
</gene>
<sequence>NIYNIDEVGFLLGLDQSEHVLEVIQEPRESGELKYCAQSMFFPNSSLLFDKL</sequence>
<comment type="caution">
    <text evidence="1">The sequence shown here is derived from an EMBL/GenBank/DDBJ whole genome shotgun (WGS) entry which is preliminary data.</text>
</comment>
<feature type="non-terminal residue" evidence="1">
    <location>
        <position position="1"/>
    </location>
</feature>
<accession>A0A317SYX1</accession>
<name>A0A317SYX1_9PEZI</name>
<dbReference type="OrthoDB" id="3940997at2759"/>
<proteinExistence type="predicted"/>
<dbReference type="AlphaFoldDB" id="A0A317SYX1"/>
<keyword evidence="2" id="KW-1185">Reference proteome</keyword>
<organism evidence="1 2">
    <name type="scientific">Tuber magnatum</name>
    <name type="common">white Piedmont truffle</name>
    <dbReference type="NCBI Taxonomy" id="42249"/>
    <lineage>
        <taxon>Eukaryota</taxon>
        <taxon>Fungi</taxon>
        <taxon>Dikarya</taxon>
        <taxon>Ascomycota</taxon>
        <taxon>Pezizomycotina</taxon>
        <taxon>Pezizomycetes</taxon>
        <taxon>Pezizales</taxon>
        <taxon>Tuberaceae</taxon>
        <taxon>Tuber</taxon>
    </lineage>
</organism>
<evidence type="ECO:0000313" key="2">
    <source>
        <dbReference type="Proteomes" id="UP000246991"/>
    </source>
</evidence>
<dbReference type="EMBL" id="PYWC01000007">
    <property type="protein sequence ID" value="PWW79653.1"/>
    <property type="molecule type" value="Genomic_DNA"/>
</dbReference>
<reference evidence="1 2" key="1">
    <citation type="submission" date="2018-03" db="EMBL/GenBank/DDBJ databases">
        <title>Genomes of Pezizomycetes fungi and the evolution of truffles.</title>
        <authorList>
            <person name="Murat C."/>
            <person name="Payen T."/>
            <person name="Noel B."/>
            <person name="Kuo A."/>
            <person name="Martin F.M."/>
        </authorList>
    </citation>
    <scope>NUCLEOTIDE SEQUENCE [LARGE SCALE GENOMIC DNA]</scope>
    <source>
        <strain evidence="1">091103-1</strain>
    </source>
</reference>
<protein>
    <submittedName>
        <fullName evidence="1">Uncharacterized protein</fullName>
    </submittedName>
</protein>